<evidence type="ECO:0000313" key="3">
    <source>
        <dbReference type="Proteomes" id="UP000019151"/>
    </source>
</evidence>
<dbReference type="KEGG" id="gba:J421_3039"/>
<dbReference type="STRING" id="861299.J421_3039"/>
<keyword evidence="1" id="KW-1133">Transmembrane helix</keyword>
<keyword evidence="1" id="KW-0812">Transmembrane</keyword>
<evidence type="ECO:0000256" key="1">
    <source>
        <dbReference type="SAM" id="Phobius"/>
    </source>
</evidence>
<dbReference type="AlphaFoldDB" id="W0RIG2"/>
<organism evidence="2 3">
    <name type="scientific">Gemmatirosa kalamazoonensis</name>
    <dbReference type="NCBI Taxonomy" id="861299"/>
    <lineage>
        <taxon>Bacteria</taxon>
        <taxon>Pseudomonadati</taxon>
        <taxon>Gemmatimonadota</taxon>
        <taxon>Gemmatimonadia</taxon>
        <taxon>Gemmatimonadales</taxon>
        <taxon>Gemmatimonadaceae</taxon>
        <taxon>Gemmatirosa</taxon>
    </lineage>
</organism>
<keyword evidence="1" id="KW-0472">Membrane</keyword>
<dbReference type="InParanoid" id="W0RIG2"/>
<feature type="transmembrane region" description="Helical" evidence="1">
    <location>
        <begin position="20"/>
        <end position="45"/>
    </location>
</feature>
<sequence length="62" mass="7121">MESHNVFGTLWAAFGMTAYYMALVWINTLLGMFLSPLFLIPMTWLQDRVAARGRRTEPVATR</sequence>
<reference evidence="2 3" key="1">
    <citation type="journal article" date="2014" name="Genome Announc.">
        <title>Genome Sequence and Methylome of Soil Bacterium Gemmatirosa kalamazoonensis KBS708T, a Member of the Rarely Cultivated Gemmatimonadetes Phylum.</title>
        <authorList>
            <person name="Debruyn J.M."/>
            <person name="Radosevich M."/>
            <person name="Wommack K.E."/>
            <person name="Polson S.W."/>
            <person name="Hauser L.J."/>
            <person name="Fawaz M.N."/>
            <person name="Korlach J."/>
            <person name="Tsai Y.C."/>
        </authorList>
    </citation>
    <scope>NUCLEOTIDE SEQUENCE [LARGE SCALE GENOMIC DNA]</scope>
    <source>
        <strain evidence="2 3">KBS708</strain>
    </source>
</reference>
<keyword evidence="3" id="KW-1185">Reference proteome</keyword>
<protein>
    <submittedName>
        <fullName evidence="2">Uncharacterized protein</fullName>
    </submittedName>
</protein>
<evidence type="ECO:0000313" key="2">
    <source>
        <dbReference type="EMBL" id="AHG90576.1"/>
    </source>
</evidence>
<dbReference type="RefSeq" id="WP_025412044.1">
    <property type="nucleotide sequence ID" value="NZ_CP007128.1"/>
</dbReference>
<proteinExistence type="predicted"/>
<accession>W0RIG2</accession>
<dbReference type="EMBL" id="CP007128">
    <property type="protein sequence ID" value="AHG90576.1"/>
    <property type="molecule type" value="Genomic_DNA"/>
</dbReference>
<dbReference type="Proteomes" id="UP000019151">
    <property type="component" value="Chromosome"/>
</dbReference>
<gene>
    <name evidence="2" type="ORF">J421_3039</name>
</gene>
<dbReference type="HOGENOM" id="CLU_2897753_0_0_0"/>
<name>W0RIG2_9BACT</name>